<dbReference type="InterPro" id="IPR013783">
    <property type="entry name" value="Ig-like_fold"/>
</dbReference>
<dbReference type="EMBL" id="JABBFR010000013">
    <property type="protein sequence ID" value="MBT0724884.1"/>
    <property type="molecule type" value="Genomic_DNA"/>
</dbReference>
<dbReference type="InterPro" id="IPR001579">
    <property type="entry name" value="Glyco_hydro_18_chit_AS"/>
</dbReference>
<dbReference type="InterPro" id="IPR011583">
    <property type="entry name" value="Chitinase_II/V-like_cat"/>
</dbReference>
<evidence type="ECO:0000256" key="3">
    <source>
        <dbReference type="ARBA" id="ARBA00022801"/>
    </source>
</evidence>
<proteinExistence type="inferred from homology"/>
<dbReference type="PANTHER" id="PTHR45708">
    <property type="entry name" value="ENDOCHITINASE"/>
    <property type="match status" value="1"/>
</dbReference>
<feature type="domain" description="GH18" evidence="7">
    <location>
        <begin position="9"/>
        <end position="314"/>
    </location>
</feature>
<gene>
    <name evidence="8" type="ORF">HH682_10685</name>
</gene>
<keyword evidence="4 5" id="KW-0326">Glycosidase</keyword>
<dbReference type="Proteomes" id="UP000790096">
    <property type="component" value="Unassembled WGS sequence"/>
</dbReference>
<dbReference type="InterPro" id="IPR001223">
    <property type="entry name" value="Glyco_hydro18_cat"/>
</dbReference>
<evidence type="ECO:0000256" key="6">
    <source>
        <dbReference type="SAM" id="MobiDB-lite"/>
    </source>
</evidence>
<sequence>MGKKFSESKIMVGYWHNWPSAGKDGYQQGSSCNLSLLEVPHEYNVICVSFMKGVGIPTFKPFHYSDEEFRQMVDTLHSQNRFVLLSLGGADAHVELTEKDEDAFVSEVIRLVETYGFDGIDIDLEQGAIGAASNKKVIPAALKKVKDHYKAVDKEFVISMAPEFPYLHKDGSYIDYITALEGYYDMIAPQFYNQGGDGLWVDEESLWIAQNNDALKSKFLYYLTKSLVTGTHGFISIPPQKFAIGLPANIDAAATGYVINPEDVYDAFSKLANDGINIKGLMSWSINWDNGVSASGKSYDWEFAKRYSKLISYDEDNNDSDGSSDNNDSNHTPTAAIDLSVVGGDKFILLGHNGNPDNHEVLTFHWDVPFDIDGSTVTDDQITLSAPEVTEATVFEIKLTLTGKDQTSTSIQRVKVVPGKIDPKPENKAPVAAISFSVLGGSQFLLSASQSYSESDQKLTYVWDIPGGIDVKNKQACDLEIIAPMVEKEQQQTFSLVVMDEQGNTSQQVSYKVNIAPKLA</sequence>
<comment type="caution">
    <text evidence="8">The sequence shown here is derived from an EMBL/GenBank/DDBJ whole genome shotgun (WGS) entry which is preliminary data.</text>
</comment>
<accession>A0ABS5SXR9</accession>
<dbReference type="EC" id="3.2.1.14" evidence="2"/>
<reference evidence="8 9" key="1">
    <citation type="submission" date="2020-04" db="EMBL/GenBank/DDBJ databases">
        <title>Genome sequencing of Rosenbergiella species.</title>
        <authorList>
            <person name="Alvarez-Perez S."/>
            <person name="Lievens B."/>
        </authorList>
    </citation>
    <scope>NUCLEOTIDE SEQUENCE [LARGE SCALE GENOMIC DNA]</scope>
    <source>
        <strain evidence="8 9">S61</strain>
    </source>
</reference>
<comment type="similarity">
    <text evidence="1">Belongs to the glycosyl hydrolase 18 family. Chitinase class II subfamily.</text>
</comment>
<keyword evidence="3 5" id="KW-0378">Hydrolase</keyword>
<feature type="compositionally biased region" description="Low complexity" evidence="6">
    <location>
        <begin position="320"/>
        <end position="330"/>
    </location>
</feature>
<evidence type="ECO:0000313" key="9">
    <source>
        <dbReference type="Proteomes" id="UP000790096"/>
    </source>
</evidence>
<dbReference type="Gene3D" id="2.60.40.10">
    <property type="entry name" value="Immunoglobulins"/>
    <property type="match status" value="2"/>
</dbReference>
<dbReference type="SUPFAM" id="SSF51445">
    <property type="entry name" value="(Trans)glycosidases"/>
    <property type="match status" value="1"/>
</dbReference>
<protein>
    <recommendedName>
        <fullName evidence="2">chitinase</fullName>
        <ecNumber evidence="2">3.2.1.14</ecNumber>
    </recommendedName>
</protein>
<evidence type="ECO:0000256" key="2">
    <source>
        <dbReference type="ARBA" id="ARBA00012729"/>
    </source>
</evidence>
<keyword evidence="9" id="KW-1185">Reference proteome</keyword>
<dbReference type="Gene3D" id="3.20.20.80">
    <property type="entry name" value="Glycosidases"/>
    <property type="match status" value="1"/>
</dbReference>
<dbReference type="SMART" id="SM00636">
    <property type="entry name" value="Glyco_18"/>
    <property type="match status" value="1"/>
</dbReference>
<dbReference type="PROSITE" id="PS51910">
    <property type="entry name" value="GH18_2"/>
    <property type="match status" value="1"/>
</dbReference>
<dbReference type="PROSITE" id="PS01095">
    <property type="entry name" value="GH18_1"/>
    <property type="match status" value="1"/>
</dbReference>
<dbReference type="CDD" id="cd02871">
    <property type="entry name" value="GH18_chitinase_D-like"/>
    <property type="match status" value="1"/>
</dbReference>
<evidence type="ECO:0000259" key="7">
    <source>
        <dbReference type="PROSITE" id="PS51910"/>
    </source>
</evidence>
<evidence type="ECO:0000313" key="8">
    <source>
        <dbReference type="EMBL" id="MBT0724884.1"/>
    </source>
</evidence>
<dbReference type="InterPro" id="IPR050542">
    <property type="entry name" value="Glycosyl_Hydrlase18_Chitinase"/>
</dbReference>
<evidence type="ECO:0000256" key="1">
    <source>
        <dbReference type="ARBA" id="ARBA00009121"/>
    </source>
</evidence>
<dbReference type="RefSeq" id="WP_214237542.1">
    <property type="nucleotide sequence ID" value="NZ_JABBFR010000013.1"/>
</dbReference>
<dbReference type="PANTHER" id="PTHR45708:SF49">
    <property type="entry name" value="ENDOCHITINASE"/>
    <property type="match status" value="1"/>
</dbReference>
<evidence type="ECO:0000256" key="5">
    <source>
        <dbReference type="RuleBase" id="RU000489"/>
    </source>
</evidence>
<organism evidence="8 9">
    <name type="scientific">Rosenbergiella gaditana</name>
    <dbReference type="NCBI Taxonomy" id="2726987"/>
    <lineage>
        <taxon>Bacteria</taxon>
        <taxon>Pseudomonadati</taxon>
        <taxon>Pseudomonadota</taxon>
        <taxon>Gammaproteobacteria</taxon>
        <taxon>Enterobacterales</taxon>
        <taxon>Erwiniaceae</taxon>
        <taxon>Rosenbergiella</taxon>
    </lineage>
</organism>
<name>A0ABS5SXR9_9GAMM</name>
<dbReference type="InterPro" id="IPR017853">
    <property type="entry name" value="GH"/>
</dbReference>
<evidence type="ECO:0000256" key="4">
    <source>
        <dbReference type="ARBA" id="ARBA00023295"/>
    </source>
</evidence>
<dbReference type="Pfam" id="PF00704">
    <property type="entry name" value="Glyco_hydro_18"/>
    <property type="match status" value="1"/>
</dbReference>
<feature type="region of interest" description="Disordered" evidence="6">
    <location>
        <begin position="316"/>
        <end position="335"/>
    </location>
</feature>